<dbReference type="AlphaFoldDB" id="A0AAD7AQT3"/>
<keyword evidence="2" id="KW-1185">Reference proteome</keyword>
<protein>
    <submittedName>
        <fullName evidence="1">Uncharacterized protein</fullName>
    </submittedName>
</protein>
<feature type="non-terminal residue" evidence="1">
    <location>
        <position position="1"/>
    </location>
</feature>
<comment type="caution">
    <text evidence="1">The sequence shown here is derived from an EMBL/GenBank/DDBJ whole genome shotgun (WGS) entry which is preliminary data.</text>
</comment>
<dbReference type="Proteomes" id="UP001218218">
    <property type="component" value="Unassembled WGS sequence"/>
</dbReference>
<evidence type="ECO:0000313" key="1">
    <source>
        <dbReference type="EMBL" id="KAJ7366114.1"/>
    </source>
</evidence>
<proteinExistence type="predicted"/>
<organism evidence="1 2">
    <name type="scientific">Mycena albidolilacea</name>
    <dbReference type="NCBI Taxonomy" id="1033008"/>
    <lineage>
        <taxon>Eukaryota</taxon>
        <taxon>Fungi</taxon>
        <taxon>Dikarya</taxon>
        <taxon>Basidiomycota</taxon>
        <taxon>Agaricomycotina</taxon>
        <taxon>Agaricomycetes</taxon>
        <taxon>Agaricomycetidae</taxon>
        <taxon>Agaricales</taxon>
        <taxon>Marasmiineae</taxon>
        <taxon>Mycenaceae</taxon>
        <taxon>Mycena</taxon>
    </lineage>
</organism>
<gene>
    <name evidence="1" type="ORF">DFH08DRAFT_654558</name>
</gene>
<name>A0AAD7AQT3_9AGAR</name>
<feature type="non-terminal residue" evidence="1">
    <location>
        <position position="71"/>
    </location>
</feature>
<sequence length="71" mass="8041">YWCLAPSGVDWLSVEEATQLGFPAFQRTTGIGGYSWDPNVYEGLRKFQQGKGFDPDTQDLARHLGYPLFQL</sequence>
<dbReference type="EMBL" id="JARIHO010000002">
    <property type="protein sequence ID" value="KAJ7366114.1"/>
    <property type="molecule type" value="Genomic_DNA"/>
</dbReference>
<evidence type="ECO:0000313" key="2">
    <source>
        <dbReference type="Proteomes" id="UP001218218"/>
    </source>
</evidence>
<reference evidence="1" key="1">
    <citation type="submission" date="2023-03" db="EMBL/GenBank/DDBJ databases">
        <title>Massive genome expansion in bonnet fungi (Mycena s.s.) driven by repeated elements and novel gene families across ecological guilds.</title>
        <authorList>
            <consortium name="Lawrence Berkeley National Laboratory"/>
            <person name="Harder C.B."/>
            <person name="Miyauchi S."/>
            <person name="Viragh M."/>
            <person name="Kuo A."/>
            <person name="Thoen E."/>
            <person name="Andreopoulos B."/>
            <person name="Lu D."/>
            <person name="Skrede I."/>
            <person name="Drula E."/>
            <person name="Henrissat B."/>
            <person name="Morin E."/>
            <person name="Kohler A."/>
            <person name="Barry K."/>
            <person name="LaButti K."/>
            <person name="Morin E."/>
            <person name="Salamov A."/>
            <person name="Lipzen A."/>
            <person name="Mereny Z."/>
            <person name="Hegedus B."/>
            <person name="Baldrian P."/>
            <person name="Stursova M."/>
            <person name="Weitz H."/>
            <person name="Taylor A."/>
            <person name="Grigoriev I.V."/>
            <person name="Nagy L.G."/>
            <person name="Martin F."/>
            <person name="Kauserud H."/>
        </authorList>
    </citation>
    <scope>NUCLEOTIDE SEQUENCE</scope>
    <source>
        <strain evidence="1">CBHHK002</strain>
    </source>
</reference>
<accession>A0AAD7AQT3</accession>